<sequence length="40" mass="4249">MITARLAGGPLGGRALDVPDDWVGDWPRLATARDRGRSTA</sequence>
<organism evidence="1">
    <name type="scientific">Streptomyces sp. NBC_00148</name>
    <dbReference type="NCBI Taxonomy" id="2903626"/>
    <lineage>
        <taxon>Bacteria</taxon>
        <taxon>Bacillati</taxon>
        <taxon>Actinomycetota</taxon>
        <taxon>Actinomycetes</taxon>
        <taxon>Kitasatosporales</taxon>
        <taxon>Streptomycetaceae</taxon>
        <taxon>Streptomyces</taxon>
    </lineage>
</organism>
<dbReference type="AlphaFoldDB" id="A0AAU1M5X7"/>
<dbReference type="EMBL" id="CP108170">
    <property type="protein sequence ID" value="WTQ78776.1"/>
    <property type="molecule type" value="Genomic_DNA"/>
</dbReference>
<geneLocation type="plasmid" evidence="1">
    <name>unnamed1</name>
</geneLocation>
<keyword evidence="1" id="KW-0614">Plasmid</keyword>
<protein>
    <submittedName>
        <fullName evidence="1">Uncharacterized protein</fullName>
    </submittedName>
</protein>
<evidence type="ECO:0000313" key="1">
    <source>
        <dbReference type="EMBL" id="WTQ78776.1"/>
    </source>
</evidence>
<reference evidence="1" key="1">
    <citation type="submission" date="2022-10" db="EMBL/GenBank/DDBJ databases">
        <title>The complete genomes of actinobacterial strains from the NBC collection.</title>
        <authorList>
            <person name="Joergensen T.S."/>
            <person name="Alvarez Arevalo M."/>
            <person name="Sterndorff E.B."/>
            <person name="Faurdal D."/>
            <person name="Vuksanovic O."/>
            <person name="Mourched A.-S."/>
            <person name="Charusanti P."/>
            <person name="Shaw S."/>
            <person name="Blin K."/>
            <person name="Weber T."/>
        </authorList>
    </citation>
    <scope>NUCLEOTIDE SEQUENCE</scope>
    <source>
        <strain evidence="1">NBC_00148</strain>
        <plasmid evidence="1">unnamed1</plasmid>
    </source>
</reference>
<name>A0AAU1M5X7_9ACTN</name>
<accession>A0AAU1M5X7</accession>
<gene>
    <name evidence="1" type="ORF">OG222_36935</name>
</gene>
<proteinExistence type="predicted"/>